<protein>
    <recommendedName>
        <fullName evidence="4">ABC transporter permease</fullName>
    </recommendedName>
</protein>
<evidence type="ECO:0000313" key="2">
    <source>
        <dbReference type="EMBL" id="GAA2428249.1"/>
    </source>
</evidence>
<dbReference type="Proteomes" id="UP001499986">
    <property type="component" value="Unassembled WGS sequence"/>
</dbReference>
<organism evidence="2 3">
    <name type="scientific">Streptomyces coeruleofuscus</name>
    <dbReference type="NCBI Taxonomy" id="66879"/>
    <lineage>
        <taxon>Bacteria</taxon>
        <taxon>Bacillati</taxon>
        <taxon>Actinomycetota</taxon>
        <taxon>Actinomycetes</taxon>
        <taxon>Kitasatosporales</taxon>
        <taxon>Streptomycetaceae</taxon>
        <taxon>Streptomyces</taxon>
    </lineage>
</organism>
<accession>A0ABN3JH07</accession>
<gene>
    <name evidence="2" type="ORF">GCM10010255_83870</name>
</gene>
<evidence type="ECO:0008006" key="4">
    <source>
        <dbReference type="Google" id="ProtNLM"/>
    </source>
</evidence>
<feature type="transmembrane region" description="Helical" evidence="1">
    <location>
        <begin position="86"/>
        <end position="104"/>
    </location>
</feature>
<feature type="transmembrane region" description="Helical" evidence="1">
    <location>
        <begin position="42"/>
        <end position="61"/>
    </location>
</feature>
<keyword evidence="1" id="KW-0472">Membrane</keyword>
<reference evidence="2 3" key="1">
    <citation type="journal article" date="2019" name="Int. J. Syst. Evol. Microbiol.">
        <title>The Global Catalogue of Microorganisms (GCM) 10K type strain sequencing project: providing services to taxonomists for standard genome sequencing and annotation.</title>
        <authorList>
            <consortium name="The Broad Institute Genomics Platform"/>
            <consortium name="The Broad Institute Genome Sequencing Center for Infectious Disease"/>
            <person name="Wu L."/>
            <person name="Ma J."/>
        </authorList>
    </citation>
    <scope>NUCLEOTIDE SEQUENCE [LARGE SCALE GENOMIC DNA]</scope>
    <source>
        <strain evidence="2 3">JCM 4358</strain>
    </source>
</reference>
<evidence type="ECO:0000256" key="1">
    <source>
        <dbReference type="SAM" id="Phobius"/>
    </source>
</evidence>
<keyword evidence="3" id="KW-1185">Reference proteome</keyword>
<sequence>MDARWSRRGEWTAAAAYVLSGAYLLDVLFADEGKATLSSGNAVVGLVLVGVCNLVLALNTWSRRELWDSDRELMPKWVALMNGRAALNYQLAAAVFLFGLAIVLA</sequence>
<feature type="transmembrane region" description="Helical" evidence="1">
    <location>
        <begin position="12"/>
        <end position="30"/>
    </location>
</feature>
<proteinExistence type="predicted"/>
<dbReference type="EMBL" id="BAAASE010000020">
    <property type="protein sequence ID" value="GAA2428249.1"/>
    <property type="molecule type" value="Genomic_DNA"/>
</dbReference>
<keyword evidence="1" id="KW-0812">Transmembrane</keyword>
<keyword evidence="1" id="KW-1133">Transmembrane helix</keyword>
<comment type="caution">
    <text evidence="2">The sequence shown here is derived from an EMBL/GenBank/DDBJ whole genome shotgun (WGS) entry which is preliminary data.</text>
</comment>
<evidence type="ECO:0000313" key="3">
    <source>
        <dbReference type="Proteomes" id="UP001499986"/>
    </source>
</evidence>
<name>A0ABN3JH07_9ACTN</name>